<dbReference type="InterPro" id="IPR016055">
    <property type="entry name" value="A-D-PHexomutase_a/b/a-I/II/III"/>
</dbReference>
<evidence type="ECO:0000259" key="5">
    <source>
        <dbReference type="Pfam" id="PF02878"/>
    </source>
</evidence>
<sequence length="700" mass="78289">MAGMWYSSFSIFSLNQAVHRSMNIPGKQRLQGTDGIRRETKLSHISDCKGLTPQQVFLEKSWITEQFMELYAYSCTKNLPKIKTTKNIVVGWDPRDPSGVFVNAVIKGVRKAGANALVLGVVPTPLVPLFMLHQKADCGIMVTASHNPNDQNGIKLFSPCHGMKPLPSDDLQLTQHVLGQKYSSIKSNLLKGKRKNLRQQALKLFFKVTLQAENSWVDESKDFKNVVLVVDPANGSLTGIAKEIFIKAGFGNVFEVNAKLNGNVNVFSGVADLEGLNQITAGQIKNPSGFFRRHKAILKLFEVGRKYKASLRKGNMRAVGAIFDADADRFFMLEYDPFKDLLWILSGDETAILQAQHLSTRFPGKYKGSLYINTVESDLNAATAAEKMGLKPEVTAVGDKWILLKILLKQLEQKSKYPGLSKSKRRSFMREKKKLQKTGITGIASLQRLREILGEINETEENDAKPVLAVGSEETGHNITESKFTSPDGQTVSIYSGNGIKSALNTLVATEHLNLAPKNYYAKVSRPFNPGYKGKFYVYYIHQELFAQDSIAWKKVKQVLTLAAKKRNYQVAVRIFPEDPNMLYISLSGGKAGIFVRNSGTENKISLDLRGSKSDASNLEEMGQEAIKILFATLKNYDHHFYKLELNALNQIASQTLNEKDLKIEKHSKARLINEMQKQGIIEMSHKGFRLTALGKWYVE</sequence>
<dbReference type="GO" id="GO:0005975">
    <property type="term" value="P:carbohydrate metabolic process"/>
    <property type="evidence" value="ECO:0007669"/>
    <property type="project" value="InterPro"/>
</dbReference>
<feature type="domain" description="Alpha-D-phosphohexomutase alpha/beta/alpha" evidence="5">
    <location>
        <begin position="63"/>
        <end position="176"/>
    </location>
</feature>
<keyword evidence="3" id="KW-0460">Magnesium</keyword>
<evidence type="ECO:0000256" key="1">
    <source>
        <dbReference type="ARBA" id="ARBA00010231"/>
    </source>
</evidence>
<gene>
    <name evidence="7" type="ORF">METZ01_LOCUS11849</name>
</gene>
<evidence type="ECO:0000256" key="2">
    <source>
        <dbReference type="ARBA" id="ARBA00022723"/>
    </source>
</evidence>
<dbReference type="GO" id="GO:0000287">
    <property type="term" value="F:magnesium ion binding"/>
    <property type="evidence" value="ECO:0007669"/>
    <property type="project" value="InterPro"/>
</dbReference>
<feature type="non-terminal residue" evidence="7">
    <location>
        <position position="700"/>
    </location>
</feature>
<dbReference type="Pfam" id="PF02880">
    <property type="entry name" value="PGM_PMM_III"/>
    <property type="match status" value="1"/>
</dbReference>
<evidence type="ECO:0000256" key="3">
    <source>
        <dbReference type="ARBA" id="ARBA00022842"/>
    </source>
</evidence>
<dbReference type="InterPro" id="IPR016066">
    <property type="entry name" value="A-D-PHexomutase_CS"/>
</dbReference>
<comment type="similarity">
    <text evidence="1">Belongs to the phosphohexose mutase family.</text>
</comment>
<feature type="domain" description="Alpha-D-phosphohexomutase alpha/beta/alpha" evidence="6">
    <location>
        <begin position="347"/>
        <end position="406"/>
    </location>
</feature>
<accession>A0A381NWJ4</accession>
<organism evidence="7">
    <name type="scientific">marine metagenome</name>
    <dbReference type="NCBI Taxonomy" id="408172"/>
    <lineage>
        <taxon>unclassified sequences</taxon>
        <taxon>metagenomes</taxon>
        <taxon>ecological metagenomes</taxon>
    </lineage>
</organism>
<dbReference type="PANTHER" id="PTHR45745">
    <property type="entry name" value="PHOSPHOMANNOMUTASE 45A"/>
    <property type="match status" value="1"/>
</dbReference>
<proteinExistence type="inferred from homology"/>
<keyword evidence="4" id="KW-0413">Isomerase</keyword>
<dbReference type="GO" id="GO:0006166">
    <property type="term" value="P:purine ribonucleoside salvage"/>
    <property type="evidence" value="ECO:0007669"/>
    <property type="project" value="TreeGrafter"/>
</dbReference>
<evidence type="ECO:0000259" key="6">
    <source>
        <dbReference type="Pfam" id="PF02880"/>
    </source>
</evidence>
<dbReference type="SUPFAM" id="SSF53738">
    <property type="entry name" value="Phosphoglucomutase, first 3 domains"/>
    <property type="match status" value="1"/>
</dbReference>
<dbReference type="PROSITE" id="PS00710">
    <property type="entry name" value="PGM_PMM"/>
    <property type="match status" value="1"/>
</dbReference>
<dbReference type="AlphaFoldDB" id="A0A381NWJ4"/>
<evidence type="ECO:0000313" key="7">
    <source>
        <dbReference type="EMBL" id="SUZ58995.1"/>
    </source>
</evidence>
<dbReference type="InterPro" id="IPR005844">
    <property type="entry name" value="A-D-PHexomutase_a/b/a-I"/>
</dbReference>
<dbReference type="InterPro" id="IPR005841">
    <property type="entry name" value="Alpha-D-phosphohexomutase_SF"/>
</dbReference>
<dbReference type="PANTHER" id="PTHR45745:SF1">
    <property type="entry name" value="PHOSPHOGLUCOMUTASE 2B-RELATED"/>
    <property type="match status" value="1"/>
</dbReference>
<dbReference type="PRINTS" id="PR00509">
    <property type="entry name" value="PGMPMM"/>
</dbReference>
<reference evidence="7" key="1">
    <citation type="submission" date="2018-05" db="EMBL/GenBank/DDBJ databases">
        <authorList>
            <person name="Lanie J.A."/>
            <person name="Ng W.-L."/>
            <person name="Kazmierczak K.M."/>
            <person name="Andrzejewski T.M."/>
            <person name="Davidsen T.M."/>
            <person name="Wayne K.J."/>
            <person name="Tettelin H."/>
            <person name="Glass J.I."/>
            <person name="Rusch D."/>
            <person name="Podicherti R."/>
            <person name="Tsui H.-C.T."/>
            <person name="Winkler M.E."/>
        </authorList>
    </citation>
    <scope>NUCLEOTIDE SEQUENCE</scope>
</reference>
<name>A0A381NWJ4_9ZZZZ</name>
<protein>
    <submittedName>
        <fullName evidence="7">Uncharacterized protein</fullName>
    </submittedName>
</protein>
<keyword evidence="2" id="KW-0479">Metal-binding</keyword>
<dbReference type="GO" id="GO:0008973">
    <property type="term" value="F:phosphopentomutase activity"/>
    <property type="evidence" value="ECO:0007669"/>
    <property type="project" value="TreeGrafter"/>
</dbReference>
<dbReference type="EMBL" id="UINC01000655">
    <property type="protein sequence ID" value="SUZ58995.1"/>
    <property type="molecule type" value="Genomic_DNA"/>
</dbReference>
<dbReference type="Gene3D" id="3.40.120.10">
    <property type="entry name" value="Alpha-D-Glucose-1,6-Bisphosphate, subunit A, domain 3"/>
    <property type="match status" value="3"/>
</dbReference>
<dbReference type="Pfam" id="PF02878">
    <property type="entry name" value="PGM_PMM_I"/>
    <property type="match status" value="1"/>
</dbReference>
<evidence type="ECO:0000256" key="4">
    <source>
        <dbReference type="ARBA" id="ARBA00023235"/>
    </source>
</evidence>
<dbReference type="InterPro" id="IPR005846">
    <property type="entry name" value="A-D-PHexomutase_a/b/a-III"/>
</dbReference>